<dbReference type="SUPFAM" id="SSF52266">
    <property type="entry name" value="SGNH hydrolase"/>
    <property type="match status" value="1"/>
</dbReference>
<evidence type="ECO:0000313" key="4">
    <source>
        <dbReference type="Proteomes" id="UP001521209"/>
    </source>
</evidence>
<dbReference type="Pfam" id="PF13472">
    <property type="entry name" value="Lipase_GDSL_2"/>
    <property type="match status" value="1"/>
</dbReference>
<dbReference type="RefSeq" id="WP_235703062.1">
    <property type="nucleotide sequence ID" value="NZ_JAKGBZ010000005.1"/>
</dbReference>
<sequence length="249" mass="27534">MIRRFLLGLSLALPIAARAGINLAAVPIGRTDLPWWRARFETTLREAHADPDAKLVWLGDSITQYWQRTGPARFEDVLPVWNRYYGRYNPLDFGLIGDTTASVIWRLDHGEFNGLHPKLVIVLIGANNLGATHWGAHLTVPGIEAVVNNLHRRVPGAKILLLGILPSIRSAWISAETVKINAELAGIYAHSPVVTFRDVGAVLEHDGKPDALLYVDPKLHPPQPALHPDAAGMRRIAHALQPTVERLMQ</sequence>
<dbReference type="Proteomes" id="UP001521209">
    <property type="component" value="Unassembled WGS sequence"/>
</dbReference>
<keyword evidence="4" id="KW-1185">Reference proteome</keyword>
<name>A0ABS9DSX1_9PROT</name>
<dbReference type="Gene3D" id="3.40.50.1110">
    <property type="entry name" value="SGNH hydrolase"/>
    <property type="match status" value="1"/>
</dbReference>
<feature type="chain" id="PRO_5047489106" evidence="1">
    <location>
        <begin position="25"/>
        <end position="249"/>
    </location>
</feature>
<feature type="domain" description="SGNH hydrolase-type esterase" evidence="2">
    <location>
        <begin position="58"/>
        <end position="235"/>
    </location>
</feature>
<keyword evidence="1" id="KW-0732">Signal</keyword>
<protein>
    <submittedName>
        <fullName evidence="3">GDSL-type esterase/lipase family protein</fullName>
    </submittedName>
</protein>
<gene>
    <name evidence="3" type="ORF">L2A60_03895</name>
</gene>
<evidence type="ECO:0000313" key="3">
    <source>
        <dbReference type="EMBL" id="MCF3945826.1"/>
    </source>
</evidence>
<dbReference type="InterPro" id="IPR013830">
    <property type="entry name" value="SGNH_hydro"/>
</dbReference>
<reference evidence="3 4" key="1">
    <citation type="submission" date="2022-01" db="EMBL/GenBank/DDBJ databases">
        <authorList>
            <person name="Won M."/>
            <person name="Kim S.-J."/>
            <person name="Kwon S.-W."/>
        </authorList>
    </citation>
    <scope>NUCLEOTIDE SEQUENCE [LARGE SCALE GENOMIC DNA]</scope>
    <source>
        <strain evidence="3 4">KCTC 23505</strain>
    </source>
</reference>
<accession>A0ABS9DSX1</accession>
<organism evidence="3 4">
    <name type="scientific">Acidiphilium iwatense</name>
    <dbReference type="NCBI Taxonomy" id="768198"/>
    <lineage>
        <taxon>Bacteria</taxon>
        <taxon>Pseudomonadati</taxon>
        <taxon>Pseudomonadota</taxon>
        <taxon>Alphaproteobacteria</taxon>
        <taxon>Acetobacterales</taxon>
        <taxon>Acidocellaceae</taxon>
        <taxon>Acidiphilium</taxon>
    </lineage>
</organism>
<evidence type="ECO:0000256" key="1">
    <source>
        <dbReference type="SAM" id="SignalP"/>
    </source>
</evidence>
<dbReference type="EMBL" id="JAKGBZ010000005">
    <property type="protein sequence ID" value="MCF3945826.1"/>
    <property type="molecule type" value="Genomic_DNA"/>
</dbReference>
<proteinExistence type="predicted"/>
<dbReference type="InterPro" id="IPR036514">
    <property type="entry name" value="SGNH_hydro_sf"/>
</dbReference>
<evidence type="ECO:0000259" key="2">
    <source>
        <dbReference type="Pfam" id="PF13472"/>
    </source>
</evidence>
<feature type="signal peptide" evidence="1">
    <location>
        <begin position="1"/>
        <end position="24"/>
    </location>
</feature>
<comment type="caution">
    <text evidence="3">The sequence shown here is derived from an EMBL/GenBank/DDBJ whole genome shotgun (WGS) entry which is preliminary data.</text>
</comment>